<name>A0ABQ1T363_9GAMM</name>
<evidence type="ECO:0000313" key="1">
    <source>
        <dbReference type="EMBL" id="GGE76021.1"/>
    </source>
</evidence>
<evidence type="ECO:0000313" key="2">
    <source>
        <dbReference type="Proteomes" id="UP000606498"/>
    </source>
</evidence>
<dbReference type="Pfam" id="PF05926">
    <property type="entry name" value="Phage_GPL"/>
    <property type="match status" value="1"/>
</dbReference>
<dbReference type="RefSeq" id="WP_100141940.1">
    <property type="nucleotide sequence ID" value="NZ_BMKO01000003.1"/>
</dbReference>
<dbReference type="InterPro" id="IPR009225">
    <property type="entry name" value="Phage_head_completion_GpL"/>
</dbReference>
<comment type="caution">
    <text evidence="1">The sequence shown here is derived from an EMBL/GenBank/DDBJ whole genome shotgun (WGS) entry which is preliminary data.</text>
</comment>
<reference evidence="2" key="1">
    <citation type="journal article" date="2019" name="Int. J. Syst. Evol. Microbiol.">
        <title>The Global Catalogue of Microorganisms (GCM) 10K type strain sequencing project: providing services to taxonomists for standard genome sequencing and annotation.</title>
        <authorList>
            <consortium name="The Broad Institute Genomics Platform"/>
            <consortium name="The Broad Institute Genome Sequencing Center for Infectious Disease"/>
            <person name="Wu L."/>
            <person name="Ma J."/>
        </authorList>
    </citation>
    <scope>NUCLEOTIDE SEQUENCE [LARGE SCALE GENOMIC DNA]</scope>
    <source>
        <strain evidence="2">CGMCC 1.16033</strain>
    </source>
</reference>
<dbReference type="EMBL" id="BMKO01000003">
    <property type="protein sequence ID" value="GGE76021.1"/>
    <property type="molecule type" value="Genomic_DNA"/>
</dbReference>
<dbReference type="Proteomes" id="UP000606498">
    <property type="component" value="Unassembled WGS sequence"/>
</dbReference>
<sequence>MFNGNPTTQVEQTITNNGFWPDLSVSEFQRLRKLPAELAGEVMAAALLNAATHTNSLLAHKTVHWQHLGITSANDIPGLQLSGSSWAAECYRHAVHARAKALLLPEFASVVQRSEANNAYEQEREPRATLMTEADSHINRLLDCSDVRVTLI</sequence>
<organism evidence="1 2">
    <name type="scientific">Shewanella carassii</name>
    <dbReference type="NCBI Taxonomy" id="1987584"/>
    <lineage>
        <taxon>Bacteria</taxon>
        <taxon>Pseudomonadati</taxon>
        <taxon>Pseudomonadota</taxon>
        <taxon>Gammaproteobacteria</taxon>
        <taxon>Alteromonadales</taxon>
        <taxon>Shewanellaceae</taxon>
        <taxon>Shewanella</taxon>
    </lineage>
</organism>
<protein>
    <submittedName>
        <fullName evidence="1">Head completion/stabilization protein (GpL) from bacteriophage origin</fullName>
    </submittedName>
</protein>
<accession>A0ABQ1T363</accession>
<keyword evidence="2" id="KW-1185">Reference proteome</keyword>
<gene>
    <name evidence="1" type="ORF">GCM10011520_15700</name>
</gene>
<proteinExistence type="predicted"/>